<organism evidence="1">
    <name type="scientific">Campylobacter ureolyticus</name>
    <dbReference type="NCBI Taxonomy" id="827"/>
    <lineage>
        <taxon>Bacteria</taxon>
        <taxon>Pseudomonadati</taxon>
        <taxon>Campylobacterota</taxon>
        <taxon>Epsilonproteobacteria</taxon>
        <taxon>Campylobacterales</taxon>
        <taxon>Campylobacteraceae</taxon>
        <taxon>Campylobacter</taxon>
    </lineage>
</organism>
<dbReference type="AlphaFoldDB" id="A0A6N2S7S2"/>
<name>A0A6N2S7S2_9BACT</name>
<proteinExistence type="predicted"/>
<dbReference type="EMBL" id="CACRSK010000002">
    <property type="protein sequence ID" value="VYS89477.1"/>
    <property type="molecule type" value="Genomic_DNA"/>
</dbReference>
<protein>
    <submittedName>
        <fullName evidence="1">Uncharacterized protein</fullName>
    </submittedName>
</protein>
<gene>
    <name evidence="1" type="ORF">CULFYP111_00787</name>
</gene>
<sequence length="65" mass="7859">MGKKITDIDELIKARKDELKKLQEKKFNQKFKPIIDIFKKYQNKITDEEIAKMVENINNKYSQKK</sequence>
<dbReference type="RefSeq" id="WP_156847186.1">
    <property type="nucleotide sequence ID" value="NZ_CACRSK010000002.1"/>
</dbReference>
<accession>A0A6N2S7S2</accession>
<evidence type="ECO:0000313" key="1">
    <source>
        <dbReference type="EMBL" id="VYS89477.1"/>
    </source>
</evidence>
<reference evidence="1" key="1">
    <citation type="submission" date="2019-11" db="EMBL/GenBank/DDBJ databases">
        <authorList>
            <person name="Feng L."/>
        </authorList>
    </citation>
    <scope>NUCLEOTIDE SEQUENCE</scope>
    <source>
        <strain evidence="1">CUreolyticusLFYP111</strain>
    </source>
</reference>